<evidence type="ECO:0000259" key="8">
    <source>
        <dbReference type="Pfam" id="PF25275"/>
    </source>
</evidence>
<keyword evidence="2" id="KW-0378">Hydrolase</keyword>
<dbReference type="EMBL" id="BQKE01000002">
    <property type="protein sequence ID" value="GJM63096.1"/>
    <property type="molecule type" value="Genomic_DNA"/>
</dbReference>
<name>A0AAN4VZV4_9BACT</name>
<reference evidence="9 10" key="1">
    <citation type="submission" date="2021-12" db="EMBL/GenBank/DDBJ databases">
        <title>Genome sequencing of bacteria with rrn-lacking chromosome and rrn-plasmid.</title>
        <authorList>
            <person name="Anda M."/>
            <person name="Iwasaki W."/>
        </authorList>
    </citation>
    <scope>NUCLEOTIDE SEQUENCE [LARGE SCALE GENOMIC DNA]</scope>
    <source>
        <strain evidence="9 10">NBRC 15940</strain>
    </source>
</reference>
<dbReference type="InterPro" id="IPR006104">
    <property type="entry name" value="Glyco_hydro_2_N"/>
</dbReference>
<feature type="domain" description="Glycosyl hydrolases family 2 sugar binding" evidence="7">
    <location>
        <begin position="231"/>
        <end position="329"/>
    </location>
</feature>
<dbReference type="SUPFAM" id="SSF51445">
    <property type="entry name" value="(Trans)glycosidases"/>
    <property type="match status" value="1"/>
</dbReference>
<dbReference type="InterPro" id="IPR006102">
    <property type="entry name" value="Ig-like_GH2"/>
</dbReference>
<dbReference type="PANTHER" id="PTHR42732:SF1">
    <property type="entry name" value="BETA-MANNOSIDASE"/>
    <property type="match status" value="1"/>
</dbReference>
<dbReference type="SUPFAM" id="SSF49303">
    <property type="entry name" value="beta-Galactosidase/glucuronidase domain"/>
    <property type="match status" value="1"/>
</dbReference>
<dbReference type="InterPro" id="IPR036156">
    <property type="entry name" value="Beta-gal/glucu_dom_sf"/>
</dbReference>
<dbReference type="Gene3D" id="3.20.20.80">
    <property type="entry name" value="Glycosidases"/>
    <property type="match status" value="1"/>
</dbReference>
<comment type="similarity">
    <text evidence="1">Belongs to the glycosyl hydrolase 2 family.</text>
</comment>
<evidence type="ECO:0000256" key="1">
    <source>
        <dbReference type="ARBA" id="ARBA00007401"/>
    </source>
</evidence>
<dbReference type="Pfam" id="PF25275">
    <property type="entry name" value="Golvesin_C"/>
    <property type="match status" value="1"/>
</dbReference>
<feature type="chain" id="PRO_5042858390" description="Beta-galactosidase" evidence="4">
    <location>
        <begin position="20"/>
        <end position="1008"/>
    </location>
</feature>
<dbReference type="InterPro" id="IPR008979">
    <property type="entry name" value="Galactose-bd-like_sf"/>
</dbReference>
<dbReference type="RefSeq" id="WP_338238304.1">
    <property type="nucleotide sequence ID" value="NZ_BQKE01000002.1"/>
</dbReference>
<dbReference type="InterPro" id="IPR013783">
    <property type="entry name" value="Ig-like_fold"/>
</dbReference>
<keyword evidence="10" id="KW-1185">Reference proteome</keyword>
<evidence type="ECO:0000259" key="7">
    <source>
        <dbReference type="Pfam" id="PF02837"/>
    </source>
</evidence>
<evidence type="ECO:0000313" key="9">
    <source>
        <dbReference type="EMBL" id="GJM63096.1"/>
    </source>
</evidence>
<dbReference type="Pfam" id="PF00703">
    <property type="entry name" value="Glyco_hydro_2"/>
    <property type="match status" value="1"/>
</dbReference>
<keyword evidence="3" id="KW-0326">Glycosidase</keyword>
<feature type="signal peptide" evidence="4">
    <location>
        <begin position="1"/>
        <end position="19"/>
    </location>
</feature>
<keyword evidence="4" id="KW-0732">Signal</keyword>
<dbReference type="Pfam" id="PF02837">
    <property type="entry name" value="Glyco_hydro_2_N"/>
    <property type="match status" value="1"/>
</dbReference>
<dbReference type="InterPro" id="IPR006103">
    <property type="entry name" value="Glyco_hydro_2_cat"/>
</dbReference>
<dbReference type="Gene3D" id="2.60.120.260">
    <property type="entry name" value="Galactose-binding domain-like"/>
    <property type="match status" value="1"/>
</dbReference>
<feature type="domain" description="Glycoside hydrolase family 2 catalytic" evidence="6">
    <location>
        <begin position="446"/>
        <end position="690"/>
    </location>
</feature>
<evidence type="ECO:0000256" key="4">
    <source>
        <dbReference type="SAM" id="SignalP"/>
    </source>
</evidence>
<gene>
    <name evidence="9" type="ORF">PEDI_36480</name>
</gene>
<protein>
    <recommendedName>
        <fullName evidence="11">Beta-galactosidase</fullName>
    </recommendedName>
</protein>
<dbReference type="Pfam" id="PF02836">
    <property type="entry name" value="Glyco_hydro_2_C"/>
    <property type="match status" value="1"/>
</dbReference>
<dbReference type="PANTHER" id="PTHR42732">
    <property type="entry name" value="BETA-GALACTOSIDASE"/>
    <property type="match status" value="1"/>
</dbReference>
<feature type="domain" description="Glycoside hydrolase family 2 immunoglobulin-like beta-sandwich" evidence="5">
    <location>
        <begin position="339"/>
        <end position="443"/>
    </location>
</feature>
<evidence type="ECO:0000256" key="3">
    <source>
        <dbReference type="ARBA" id="ARBA00023295"/>
    </source>
</evidence>
<dbReference type="AlphaFoldDB" id="A0AAN4VZV4"/>
<evidence type="ECO:0000256" key="2">
    <source>
        <dbReference type="ARBA" id="ARBA00022801"/>
    </source>
</evidence>
<evidence type="ECO:0008006" key="11">
    <source>
        <dbReference type="Google" id="ProtNLM"/>
    </source>
</evidence>
<dbReference type="SUPFAM" id="SSF49785">
    <property type="entry name" value="Galactose-binding domain-like"/>
    <property type="match status" value="1"/>
</dbReference>
<dbReference type="Proteomes" id="UP001310022">
    <property type="component" value="Unassembled WGS sequence"/>
</dbReference>
<feature type="domain" description="Golvesin/Xly CBD-like" evidence="8">
    <location>
        <begin position="58"/>
        <end position="188"/>
    </location>
</feature>
<dbReference type="GO" id="GO:0005975">
    <property type="term" value="P:carbohydrate metabolic process"/>
    <property type="evidence" value="ECO:0007669"/>
    <property type="project" value="InterPro"/>
</dbReference>
<evidence type="ECO:0000259" key="5">
    <source>
        <dbReference type="Pfam" id="PF00703"/>
    </source>
</evidence>
<sequence>MKYFWLLLACWGLSGNLLAQTFDKHGQEEISLDGFWKFHTFLGDGSNYLDIHPQSGDIIIDNHQSDLVEISGNWKIDTEATRESECWGADYLSRWFTKGDTSSYVRYKTTQSKAGYYEYFIYYPFGHHLTAQIGIDTGDGPEFQYRSFRNLCNKWISLGVFQQEKEAPASLTVTAINPGGVVADAIMLRPVSEEVFLKEKEEKAAALQRAYQDTHWDELQVPGHWGMLNQYANYTGKGIYRKEVTLPDSWKKGDDYRIRFEGVYHVAKVYWNGKFVGEHRGGFTPFELDVSEAIDYDGRNVVVVEADNSVIIGATWNWGGIIREVKVLRNTPVRLHNQYVHVEPDLRTGEAKVKVKYRVENNGKKAQQLVLESDIRKGKSLRKLKKEFRIGAGEQNVFELTTSLKAKEVKLWHFDHPELYQIQTTIGSKDKNLHYKEEVFGIRKFEVKGQEMLLNGEPVRLSGFNRVSDHRYWGSSEPQELIDLDIKLMKDAGANFMRIMHGTQNKRLIEACDREGILLFEEVNVREIQNPEFQAPDYPLIKQWLTEMIERDINHPSIVGWSIGNELSGHYDYVKNMIPWVKKNLDPYRLVTCVSNTGYRKYDNRNNDPLAFSDIIMQNIYQKDPAKVMDSLHARWPEKVIFFSEFGVERFTTPDLDNDIPGIIPWYAYMQDQRPYTSGASIWTFNDYRSGYSQTLESENRAWGIVNAWRTKRRAYATYQQTNSPVKDILIEQVDIKKRTVQVTMPIRGREDFPSYAMKGYRMELVVHNASGKVISQTSKALPDLNPDQQEWTGMIKWPMHKEQAFDIRLRLISANGYTRFEKIKAFASPEQPVIRHFVTAANSARIYFENTYDAEEYFLRYEVDGIQQESSATIGNFIDVPLSKGTQVVELQLIARNNYGESIPSLKQTSTIGSGLLPPIVWEGFVRDNRLVVGYSGEKEDQFYVVRYGDSPDNLNRKMRSNTRGMMTIPWEKEAAVFFQIKRQTKEEESDWSEIWEANALQFDAGI</sequence>
<accession>A0AAN4VZV4</accession>
<evidence type="ECO:0000259" key="6">
    <source>
        <dbReference type="Pfam" id="PF02836"/>
    </source>
</evidence>
<organism evidence="9 10">
    <name type="scientific">Persicobacter diffluens</name>
    <dbReference type="NCBI Taxonomy" id="981"/>
    <lineage>
        <taxon>Bacteria</taxon>
        <taxon>Pseudomonadati</taxon>
        <taxon>Bacteroidota</taxon>
        <taxon>Cytophagia</taxon>
        <taxon>Cytophagales</taxon>
        <taxon>Persicobacteraceae</taxon>
        <taxon>Persicobacter</taxon>
    </lineage>
</organism>
<dbReference type="GO" id="GO:0004553">
    <property type="term" value="F:hydrolase activity, hydrolyzing O-glycosyl compounds"/>
    <property type="evidence" value="ECO:0007669"/>
    <property type="project" value="InterPro"/>
</dbReference>
<comment type="caution">
    <text evidence="9">The sequence shown here is derived from an EMBL/GenBank/DDBJ whole genome shotgun (WGS) entry which is preliminary data.</text>
</comment>
<dbReference type="InterPro" id="IPR017853">
    <property type="entry name" value="GH"/>
</dbReference>
<dbReference type="Gene3D" id="2.60.40.10">
    <property type="entry name" value="Immunoglobulins"/>
    <property type="match status" value="1"/>
</dbReference>
<evidence type="ECO:0000313" key="10">
    <source>
        <dbReference type="Proteomes" id="UP001310022"/>
    </source>
</evidence>
<dbReference type="InterPro" id="IPR033803">
    <property type="entry name" value="CBD-like_Golvesin-Xly"/>
</dbReference>
<dbReference type="InterPro" id="IPR006101">
    <property type="entry name" value="Glyco_hydro_2"/>
</dbReference>
<dbReference type="InterPro" id="IPR051913">
    <property type="entry name" value="GH2_Domain-Containing"/>
</dbReference>
<dbReference type="PRINTS" id="PR00132">
    <property type="entry name" value="GLHYDRLASE2"/>
</dbReference>
<proteinExistence type="inferred from homology"/>